<dbReference type="EMBL" id="SRLO01000625">
    <property type="protein sequence ID" value="TNN50248.1"/>
    <property type="molecule type" value="Genomic_DNA"/>
</dbReference>
<dbReference type="Proteomes" id="UP000314294">
    <property type="component" value="Unassembled WGS sequence"/>
</dbReference>
<feature type="region of interest" description="Disordered" evidence="1">
    <location>
        <begin position="1"/>
        <end position="46"/>
    </location>
</feature>
<reference evidence="2 3" key="1">
    <citation type="submission" date="2019-03" db="EMBL/GenBank/DDBJ databases">
        <title>First draft genome of Liparis tanakae, snailfish: a comprehensive survey of snailfish specific genes.</title>
        <authorList>
            <person name="Kim W."/>
            <person name="Song I."/>
            <person name="Jeong J.-H."/>
            <person name="Kim D."/>
            <person name="Kim S."/>
            <person name="Ryu S."/>
            <person name="Song J.Y."/>
            <person name="Lee S.K."/>
        </authorList>
    </citation>
    <scope>NUCLEOTIDE SEQUENCE [LARGE SCALE GENOMIC DNA]</scope>
    <source>
        <tissue evidence="2">Muscle</tissue>
    </source>
</reference>
<feature type="region of interest" description="Disordered" evidence="1">
    <location>
        <begin position="103"/>
        <end position="128"/>
    </location>
</feature>
<dbReference type="AlphaFoldDB" id="A0A4Z2G9R2"/>
<comment type="caution">
    <text evidence="2">The sequence shown here is derived from an EMBL/GenBank/DDBJ whole genome shotgun (WGS) entry which is preliminary data.</text>
</comment>
<sequence length="150" mass="16306">MAMTEEHINILKGTPDANEPKLPSVRVAQRPPLNKKSERAKGRSTDDGALCFAAVEQADICTSGHDQTNVCQPTTPSAGMRLSAWCRRVPVELLGSFAQRGLPRRHEERFPSPRSCTGSGRTGEDRLALPACSEEPSGFWLKVTGGNSFE</sequence>
<organism evidence="2 3">
    <name type="scientific">Liparis tanakae</name>
    <name type="common">Tanaka's snailfish</name>
    <dbReference type="NCBI Taxonomy" id="230148"/>
    <lineage>
        <taxon>Eukaryota</taxon>
        <taxon>Metazoa</taxon>
        <taxon>Chordata</taxon>
        <taxon>Craniata</taxon>
        <taxon>Vertebrata</taxon>
        <taxon>Euteleostomi</taxon>
        <taxon>Actinopterygii</taxon>
        <taxon>Neopterygii</taxon>
        <taxon>Teleostei</taxon>
        <taxon>Neoteleostei</taxon>
        <taxon>Acanthomorphata</taxon>
        <taxon>Eupercaria</taxon>
        <taxon>Perciformes</taxon>
        <taxon>Cottioidei</taxon>
        <taxon>Cottales</taxon>
        <taxon>Liparidae</taxon>
        <taxon>Liparis</taxon>
    </lineage>
</organism>
<accession>A0A4Z2G9R2</accession>
<protein>
    <submittedName>
        <fullName evidence="2">Uncharacterized protein</fullName>
    </submittedName>
</protein>
<keyword evidence="3" id="KW-1185">Reference proteome</keyword>
<evidence type="ECO:0000313" key="3">
    <source>
        <dbReference type="Proteomes" id="UP000314294"/>
    </source>
</evidence>
<feature type="compositionally biased region" description="Basic and acidic residues" evidence="1">
    <location>
        <begin position="35"/>
        <end position="46"/>
    </location>
</feature>
<gene>
    <name evidence="2" type="ORF">EYF80_039533</name>
</gene>
<evidence type="ECO:0000313" key="2">
    <source>
        <dbReference type="EMBL" id="TNN50248.1"/>
    </source>
</evidence>
<evidence type="ECO:0000256" key="1">
    <source>
        <dbReference type="SAM" id="MobiDB-lite"/>
    </source>
</evidence>
<name>A0A4Z2G9R2_9TELE</name>
<proteinExistence type="predicted"/>